<dbReference type="RefSeq" id="WP_062776070.1">
    <property type="nucleotide sequence ID" value="NZ_CP045843.1"/>
</dbReference>
<organism evidence="5 7">
    <name type="scientific">Kluyvera intermedia</name>
    <name type="common">Enterobacter intermedius</name>
    <dbReference type="NCBI Taxonomy" id="61648"/>
    <lineage>
        <taxon>Bacteria</taxon>
        <taxon>Pseudomonadati</taxon>
        <taxon>Pseudomonadota</taxon>
        <taxon>Gammaproteobacteria</taxon>
        <taxon>Enterobacterales</taxon>
        <taxon>Enterobacteriaceae</taxon>
        <taxon>Kluyvera</taxon>
    </lineage>
</organism>
<evidence type="ECO:0000313" key="6">
    <source>
        <dbReference type="Proteomes" id="UP000344450"/>
    </source>
</evidence>
<feature type="domain" description="Opacity-associated protein A LysM-like" evidence="2">
    <location>
        <begin position="127"/>
        <end position="210"/>
    </location>
</feature>
<dbReference type="Proteomes" id="UP001177527">
    <property type="component" value="Chromosome"/>
</dbReference>
<reference evidence="4 6" key="1">
    <citation type="submission" date="2019-10" db="EMBL/GenBank/DDBJ databases">
        <title>Complete genome sequencing of drug resistant plasmids in Kluyvera intermedia.</title>
        <authorList>
            <person name="Ke C."/>
            <person name="Jian S."/>
        </authorList>
    </citation>
    <scope>NUCLEOTIDE SEQUENCE [LARGE SCALE GENOMIC DNA]</scope>
    <source>
        <strain evidence="4 6">N2-1</strain>
    </source>
</reference>
<dbReference type="InterPro" id="IPR013731">
    <property type="entry name" value="OapA_N"/>
</dbReference>
<dbReference type="OrthoDB" id="6398769at2"/>
<evidence type="ECO:0000259" key="2">
    <source>
        <dbReference type="Pfam" id="PF04225"/>
    </source>
</evidence>
<accession>A0A3S4F640</accession>
<evidence type="ECO:0000259" key="3">
    <source>
        <dbReference type="Pfam" id="PF08525"/>
    </source>
</evidence>
<dbReference type="Gene3D" id="3.10.450.350">
    <property type="match status" value="1"/>
</dbReference>
<name>A0A3S4F640_KLUIN</name>
<dbReference type="EMBL" id="CP123488">
    <property type="protein sequence ID" value="WGL55819.1"/>
    <property type="molecule type" value="Genomic_DNA"/>
</dbReference>
<feature type="region of interest" description="Disordered" evidence="1">
    <location>
        <begin position="98"/>
        <end position="125"/>
    </location>
</feature>
<evidence type="ECO:0000313" key="5">
    <source>
        <dbReference type="EMBL" id="WGL55819.1"/>
    </source>
</evidence>
<feature type="compositionally biased region" description="Polar residues" evidence="1">
    <location>
        <begin position="114"/>
        <end position="125"/>
    </location>
</feature>
<dbReference type="EMBL" id="CP045845">
    <property type="protein sequence ID" value="QGH31708.1"/>
    <property type="molecule type" value="Genomic_DNA"/>
</dbReference>
<sequence length="211" mass="23213">MPGRFEVKPLLKKIWHAPDDLRILDPLPLAHRRGVIIAVVVVIIGFLLPSADDSPPAPVSRNAQLDFQSQSMPQPDAQPLHAQLVTPTNDLDQVAPVEPEPVQEEQPTEQAAPSRTQPYQENANSNEWRTYQVEAGKTMAQLFRDNNLPPTDVYAMAQVEGAGKPLSTLKNGQKVQIRKNANGVVTGLTIESDNGQVLFTRQADGSFIRAR</sequence>
<dbReference type="Pfam" id="PF04225">
    <property type="entry name" value="LysM_OapA"/>
    <property type="match status" value="1"/>
</dbReference>
<dbReference type="Pfam" id="PF08525">
    <property type="entry name" value="OapA_N"/>
    <property type="match status" value="1"/>
</dbReference>
<dbReference type="AlphaFoldDB" id="A0A3S4F640"/>
<feature type="domain" description="Opacity-associated protein A-like N-terminal" evidence="3">
    <location>
        <begin position="24"/>
        <end position="50"/>
    </location>
</feature>
<gene>
    <name evidence="4" type="ORF">GHC21_19450</name>
    <name evidence="5" type="ORF">QBD33_19770</name>
</gene>
<dbReference type="GO" id="GO:0042834">
    <property type="term" value="F:peptidoglycan binding"/>
    <property type="evidence" value="ECO:0007669"/>
    <property type="project" value="InterPro"/>
</dbReference>
<evidence type="ECO:0000313" key="7">
    <source>
        <dbReference type="Proteomes" id="UP001177527"/>
    </source>
</evidence>
<dbReference type="InterPro" id="IPR007340">
    <property type="entry name" value="LysM_Opacity-associatedA"/>
</dbReference>
<evidence type="ECO:0000313" key="4">
    <source>
        <dbReference type="EMBL" id="QGH31708.1"/>
    </source>
</evidence>
<protein>
    <submittedName>
        <fullName evidence="5">LysM-like peptidoglycan-binding domain-containing protein</fullName>
    </submittedName>
</protein>
<proteinExistence type="predicted"/>
<evidence type="ECO:0000256" key="1">
    <source>
        <dbReference type="SAM" id="MobiDB-lite"/>
    </source>
</evidence>
<dbReference type="Proteomes" id="UP000344450">
    <property type="component" value="Chromosome"/>
</dbReference>
<reference evidence="5" key="2">
    <citation type="submission" date="2023-04" db="EMBL/GenBank/DDBJ databases">
        <title>APH(3)-Id, a novel chromosomal aminoglycoside phosphotransferase, identified from an environmental isolate of Kluyvera intermedia DW18.</title>
        <authorList>
            <person name="Sha Y."/>
        </authorList>
    </citation>
    <scope>NUCLEOTIDE SEQUENCE</scope>
    <source>
        <strain evidence="5">DW18</strain>
    </source>
</reference>
<dbReference type="GeneID" id="91974609"/>
<keyword evidence="6" id="KW-1185">Reference proteome</keyword>